<evidence type="ECO:0000313" key="2">
    <source>
        <dbReference type="EMBL" id="MBW0480098.1"/>
    </source>
</evidence>
<name>A0A9Q3GTZ0_9BASI</name>
<dbReference type="EMBL" id="AVOT02005835">
    <property type="protein sequence ID" value="MBW0480098.1"/>
    <property type="molecule type" value="Genomic_DNA"/>
</dbReference>
<accession>A0A9Q3GTZ0</accession>
<evidence type="ECO:0000313" key="3">
    <source>
        <dbReference type="Proteomes" id="UP000765509"/>
    </source>
</evidence>
<reference evidence="2" key="1">
    <citation type="submission" date="2021-03" db="EMBL/GenBank/DDBJ databases">
        <title>Draft genome sequence of rust myrtle Austropuccinia psidii MF-1, a brazilian biotype.</title>
        <authorList>
            <person name="Quecine M.C."/>
            <person name="Pachon D.M.R."/>
            <person name="Bonatelli M.L."/>
            <person name="Correr F.H."/>
            <person name="Franceschini L.M."/>
            <person name="Leite T.F."/>
            <person name="Margarido G.R.A."/>
            <person name="Almeida C.A."/>
            <person name="Ferrarezi J.A."/>
            <person name="Labate C.A."/>
        </authorList>
    </citation>
    <scope>NUCLEOTIDE SEQUENCE</scope>
    <source>
        <strain evidence="2">MF-1</strain>
    </source>
</reference>
<sequence>MEHGQQEVQPSITLGGSWSKFPEDMYARDTLQRSHGNYQRYRRTAEPDWTYTDYFRLTRSRPNLLSSGFTPFRHQQISGKESLFFTLPGSVQEKTRINGPKQDLFQQKEERVRPNDPEDVGLGERITQEPEIVVNNSRISSPTNENFTPTQTEHNVFYT</sequence>
<keyword evidence="3" id="KW-1185">Reference proteome</keyword>
<feature type="region of interest" description="Disordered" evidence="1">
    <location>
        <begin position="138"/>
        <end position="159"/>
    </location>
</feature>
<comment type="caution">
    <text evidence="2">The sequence shown here is derived from an EMBL/GenBank/DDBJ whole genome shotgun (WGS) entry which is preliminary data.</text>
</comment>
<evidence type="ECO:0000256" key="1">
    <source>
        <dbReference type="SAM" id="MobiDB-lite"/>
    </source>
</evidence>
<organism evidence="2 3">
    <name type="scientific">Austropuccinia psidii MF-1</name>
    <dbReference type="NCBI Taxonomy" id="1389203"/>
    <lineage>
        <taxon>Eukaryota</taxon>
        <taxon>Fungi</taxon>
        <taxon>Dikarya</taxon>
        <taxon>Basidiomycota</taxon>
        <taxon>Pucciniomycotina</taxon>
        <taxon>Pucciniomycetes</taxon>
        <taxon>Pucciniales</taxon>
        <taxon>Sphaerophragmiaceae</taxon>
        <taxon>Austropuccinia</taxon>
    </lineage>
</organism>
<proteinExistence type="predicted"/>
<dbReference type="Proteomes" id="UP000765509">
    <property type="component" value="Unassembled WGS sequence"/>
</dbReference>
<dbReference type="AlphaFoldDB" id="A0A9Q3GTZ0"/>
<gene>
    <name evidence="2" type="ORF">O181_019813</name>
</gene>
<protein>
    <submittedName>
        <fullName evidence="2">Uncharacterized protein</fullName>
    </submittedName>
</protein>